<evidence type="ECO:0000313" key="3">
    <source>
        <dbReference type="Proteomes" id="UP000653411"/>
    </source>
</evidence>
<comment type="caution">
    <text evidence="2">The sequence shown here is derived from an EMBL/GenBank/DDBJ whole genome shotgun (WGS) entry which is preliminary data.</text>
</comment>
<accession>A0A917XHX0</accession>
<proteinExistence type="predicted"/>
<keyword evidence="3" id="KW-1185">Reference proteome</keyword>
<sequence>MQLGHLGAENVGCAAGVSDERLEQAGLSGTGVEELGGGTAARPSAPHGRVSGSTF</sequence>
<reference evidence="2" key="1">
    <citation type="journal article" date="2014" name="Int. J. Syst. Evol. Microbiol.">
        <title>Complete genome sequence of Corynebacterium casei LMG S-19264T (=DSM 44701T), isolated from a smear-ripened cheese.</title>
        <authorList>
            <consortium name="US DOE Joint Genome Institute (JGI-PGF)"/>
            <person name="Walter F."/>
            <person name="Albersmeier A."/>
            <person name="Kalinowski J."/>
            <person name="Ruckert C."/>
        </authorList>
    </citation>
    <scope>NUCLEOTIDE SEQUENCE</scope>
    <source>
        <strain evidence="2">CGMCC 4.7110</strain>
    </source>
</reference>
<reference evidence="2" key="2">
    <citation type="submission" date="2020-09" db="EMBL/GenBank/DDBJ databases">
        <authorList>
            <person name="Sun Q."/>
            <person name="Zhou Y."/>
        </authorList>
    </citation>
    <scope>NUCLEOTIDE SEQUENCE</scope>
    <source>
        <strain evidence="2">CGMCC 4.7110</strain>
    </source>
</reference>
<organism evidence="2 3">
    <name type="scientific">Streptomyces fuscichromogenes</name>
    <dbReference type="NCBI Taxonomy" id="1324013"/>
    <lineage>
        <taxon>Bacteria</taxon>
        <taxon>Bacillati</taxon>
        <taxon>Actinomycetota</taxon>
        <taxon>Actinomycetes</taxon>
        <taxon>Kitasatosporales</taxon>
        <taxon>Streptomycetaceae</taxon>
        <taxon>Streptomyces</taxon>
    </lineage>
</organism>
<dbReference type="EMBL" id="BMML01000016">
    <property type="protein sequence ID" value="GGN27153.1"/>
    <property type="molecule type" value="Genomic_DNA"/>
</dbReference>
<name>A0A917XHX0_9ACTN</name>
<dbReference type="Proteomes" id="UP000653411">
    <property type="component" value="Unassembled WGS sequence"/>
</dbReference>
<evidence type="ECO:0000256" key="1">
    <source>
        <dbReference type="SAM" id="MobiDB-lite"/>
    </source>
</evidence>
<gene>
    <name evidence="2" type="ORF">GCM10011578_062170</name>
</gene>
<evidence type="ECO:0000313" key="2">
    <source>
        <dbReference type="EMBL" id="GGN27153.1"/>
    </source>
</evidence>
<dbReference type="AlphaFoldDB" id="A0A917XHX0"/>
<protein>
    <submittedName>
        <fullName evidence="2">Uncharacterized protein</fullName>
    </submittedName>
</protein>
<feature type="region of interest" description="Disordered" evidence="1">
    <location>
        <begin position="24"/>
        <end position="55"/>
    </location>
</feature>